<dbReference type="OrthoDB" id="7022049at2"/>
<feature type="transmembrane region" description="Helical" evidence="1">
    <location>
        <begin position="103"/>
        <end position="120"/>
    </location>
</feature>
<organism evidence="2 3">
    <name type="scientific">Methylobacillus flagellatus (strain ATCC 51484 / DSM 6875 / VKM B-1610 / KT)</name>
    <dbReference type="NCBI Taxonomy" id="265072"/>
    <lineage>
        <taxon>Bacteria</taxon>
        <taxon>Pseudomonadati</taxon>
        <taxon>Pseudomonadota</taxon>
        <taxon>Betaproteobacteria</taxon>
        <taxon>Nitrosomonadales</taxon>
        <taxon>Methylophilaceae</taxon>
        <taxon>Methylobacillus</taxon>
    </lineage>
</organism>
<keyword evidence="3" id="KW-1185">Reference proteome</keyword>
<gene>
    <name evidence="2" type="ordered locus">Mfla_0595</name>
</gene>
<dbReference type="EMBL" id="CP000284">
    <property type="protein sequence ID" value="ABE48865.1"/>
    <property type="molecule type" value="Genomic_DNA"/>
</dbReference>
<feature type="transmembrane region" description="Helical" evidence="1">
    <location>
        <begin position="184"/>
        <end position="203"/>
    </location>
</feature>
<feature type="transmembrane region" description="Helical" evidence="1">
    <location>
        <begin position="215"/>
        <end position="237"/>
    </location>
</feature>
<evidence type="ECO:0000313" key="3">
    <source>
        <dbReference type="Proteomes" id="UP000002440"/>
    </source>
</evidence>
<evidence type="ECO:0000313" key="2">
    <source>
        <dbReference type="EMBL" id="ABE48865.1"/>
    </source>
</evidence>
<dbReference type="AlphaFoldDB" id="Q1H3S2"/>
<keyword evidence="1" id="KW-0812">Transmembrane</keyword>
<proteinExistence type="predicted"/>
<dbReference type="Proteomes" id="UP000002440">
    <property type="component" value="Chromosome"/>
</dbReference>
<sequence>MSRQERSWIIAWATLQGIGLWLLHEWLIRLVGKGQYLSVIWPWYALIVTLPLSQMMLSPYRNKPALWWMSAGFSLVLAASAAYMGDQAWVADLPVRSVELRGFSLGAMGLGSWFVLLPFAEHKLLTRRWFGDYSLLFSAAWRNLVKLVLAALFTGLLWILLFLLAGLFKVLNIGFLMDLFTSRIFAYPVTAIAFGIGISLYTAKEEALVGIYRASLNILGWLLPVVSLILILFLVALPFQGLALLWKTGYATSLMLCLLAWTVFLFNAAWQDASGEQRFPRWLLRFISLGLLVMPVYIALCAYSLGLRVAQYGWSVDRIWAVLAIVTMAVYALGYAFAVLRRNAVWMLEARQVNIAAALFTVALMVLTMTPVLDPARVAVSSQVARLLDGRIPVSDFDFEYLRLQGGRYGNQRLQELAHNATHEHASLIRQKAAGALKVTYRTFKPKGPEPLTREQLHGRLTPYPHDAGLDPSFLDFLLGQHNAGDIYFNCSDNKPCPVLMLDLNGDGERELVLLAGYGSRIFSQEQGVWKVVGRLAGKDMDALGAARMQGALEALDFSAKPNAWRELWIGDMKYQVDAQ</sequence>
<dbReference type="RefSeq" id="WP_011478962.1">
    <property type="nucleotide sequence ID" value="NC_007947.1"/>
</dbReference>
<dbReference type="Pfam" id="PF13687">
    <property type="entry name" value="DUF4153"/>
    <property type="match status" value="1"/>
</dbReference>
<keyword evidence="1" id="KW-0472">Membrane</keyword>
<dbReference type="STRING" id="265072.Mfla_0595"/>
<dbReference type="KEGG" id="mfa:Mfla_0595"/>
<feature type="transmembrane region" description="Helical" evidence="1">
    <location>
        <begin position="352"/>
        <end position="373"/>
    </location>
</feature>
<dbReference type="eggNOG" id="COG0474">
    <property type="taxonomic scope" value="Bacteria"/>
</dbReference>
<dbReference type="InterPro" id="IPR025291">
    <property type="entry name" value="DUF4153"/>
</dbReference>
<keyword evidence="1" id="KW-1133">Transmembrane helix</keyword>
<accession>Q1H3S2</accession>
<feature type="transmembrane region" description="Helical" evidence="1">
    <location>
        <begin position="249"/>
        <end position="270"/>
    </location>
</feature>
<protein>
    <recommendedName>
        <fullName evidence="4">DUF4153 domain-containing protein</fullName>
    </recommendedName>
</protein>
<feature type="transmembrane region" description="Helical" evidence="1">
    <location>
        <begin position="144"/>
        <end position="164"/>
    </location>
</feature>
<dbReference type="HOGENOM" id="CLU_030637_1_1_4"/>
<evidence type="ECO:0000256" key="1">
    <source>
        <dbReference type="SAM" id="Phobius"/>
    </source>
</evidence>
<name>Q1H3S2_METFK</name>
<reference evidence="2 3" key="1">
    <citation type="submission" date="2006-03" db="EMBL/GenBank/DDBJ databases">
        <title>Complete sequence of Methylobacillus flagellatus KT.</title>
        <authorList>
            <consortium name="US DOE Joint Genome Institute"/>
            <person name="Copeland A."/>
            <person name="Lucas S."/>
            <person name="Lapidus A."/>
            <person name="Barry K."/>
            <person name="Detter J.C."/>
            <person name="Glavina del Rio T."/>
            <person name="Hammon N."/>
            <person name="Israni S."/>
            <person name="Dalin E."/>
            <person name="Tice H."/>
            <person name="Pitluck S."/>
            <person name="Brettin T."/>
            <person name="Bruce D."/>
            <person name="Han C."/>
            <person name="Tapia R."/>
            <person name="Saunders E."/>
            <person name="Gilna P."/>
            <person name="Schmutz J."/>
            <person name="Larimer F."/>
            <person name="Land M."/>
            <person name="Kyrpides N."/>
            <person name="Anderson I."/>
            <person name="Richardson P."/>
        </authorList>
    </citation>
    <scope>NUCLEOTIDE SEQUENCE [LARGE SCALE GENOMIC DNA]</scope>
    <source>
        <strain evidence="3">KT / ATCC 51484 / DSM 6875</strain>
    </source>
</reference>
<feature type="transmembrane region" description="Helical" evidence="1">
    <location>
        <begin position="65"/>
        <end position="83"/>
    </location>
</feature>
<feature type="transmembrane region" description="Helical" evidence="1">
    <location>
        <begin position="282"/>
        <end position="307"/>
    </location>
</feature>
<feature type="transmembrane region" description="Helical" evidence="1">
    <location>
        <begin position="319"/>
        <end position="340"/>
    </location>
</feature>
<feature type="transmembrane region" description="Helical" evidence="1">
    <location>
        <begin position="7"/>
        <end position="24"/>
    </location>
</feature>
<evidence type="ECO:0008006" key="4">
    <source>
        <dbReference type="Google" id="ProtNLM"/>
    </source>
</evidence>
<feature type="transmembrane region" description="Helical" evidence="1">
    <location>
        <begin position="36"/>
        <end position="53"/>
    </location>
</feature>